<dbReference type="PANTHER" id="PTHR24296">
    <property type="entry name" value="CYTOCHROME P450"/>
    <property type="match status" value="1"/>
</dbReference>
<dbReference type="OMA" id="EECYQEI"/>
<feature type="transmembrane region" description="Helical" evidence="7">
    <location>
        <begin position="1030"/>
        <end position="1050"/>
    </location>
</feature>
<evidence type="ECO:0000256" key="3">
    <source>
        <dbReference type="ARBA" id="ARBA00022723"/>
    </source>
</evidence>
<evidence type="ECO:0000313" key="9">
    <source>
        <dbReference type="Proteomes" id="UP000026962"/>
    </source>
</evidence>
<dbReference type="GO" id="GO:0016705">
    <property type="term" value="F:oxidoreductase activity, acting on paired donors, with incorporation or reduction of molecular oxygen"/>
    <property type="evidence" value="ECO:0007669"/>
    <property type="project" value="InterPro"/>
</dbReference>
<dbReference type="CDD" id="cd11064">
    <property type="entry name" value="CYP86A"/>
    <property type="match status" value="3"/>
</dbReference>
<proteinExistence type="inferred from homology"/>
<feature type="transmembrane region" description="Helical" evidence="7">
    <location>
        <begin position="12"/>
        <end position="33"/>
    </location>
</feature>
<evidence type="ECO:0000256" key="6">
    <source>
        <dbReference type="ARBA" id="ARBA00023004"/>
    </source>
</evidence>
<evidence type="ECO:0000256" key="4">
    <source>
        <dbReference type="ARBA" id="ARBA00022989"/>
    </source>
</evidence>
<dbReference type="Gene3D" id="1.10.630.10">
    <property type="entry name" value="Cytochrome P450"/>
    <property type="match status" value="3"/>
</dbReference>
<dbReference type="GO" id="GO:0005506">
    <property type="term" value="F:iron ion binding"/>
    <property type="evidence" value="ECO:0007669"/>
    <property type="project" value="InterPro"/>
</dbReference>
<reference evidence="8" key="1">
    <citation type="submission" date="2015-04" db="UniProtKB">
        <authorList>
            <consortium name="EnsemblPlants"/>
        </authorList>
    </citation>
    <scope>IDENTIFICATION</scope>
</reference>
<evidence type="ECO:0008006" key="10">
    <source>
        <dbReference type="Google" id="ProtNLM"/>
    </source>
</evidence>
<dbReference type="Proteomes" id="UP000026962">
    <property type="component" value="Chromosome 10"/>
</dbReference>
<keyword evidence="4 7" id="KW-1133">Transmembrane helix</keyword>
<evidence type="ECO:0000256" key="1">
    <source>
        <dbReference type="ARBA" id="ARBA00010617"/>
    </source>
</evidence>
<reference evidence="8" key="2">
    <citation type="submission" date="2018-05" db="EMBL/GenBank/DDBJ databases">
        <title>OpunRS2 (Oryza punctata Reference Sequence Version 2).</title>
        <authorList>
            <person name="Zhang J."/>
            <person name="Kudrna D."/>
            <person name="Lee S."/>
            <person name="Talag J."/>
            <person name="Welchert J."/>
            <person name="Wing R.A."/>
        </authorList>
    </citation>
    <scope>NUCLEOTIDE SEQUENCE [LARGE SCALE GENOMIC DNA]</scope>
</reference>
<protein>
    <recommendedName>
        <fullName evidence="10">Cytochrome P450</fullName>
    </recommendedName>
</protein>
<dbReference type="InterPro" id="IPR001128">
    <property type="entry name" value="Cyt_P450"/>
</dbReference>
<dbReference type="EnsemblPlants" id="OPUNC10G14830.1">
    <property type="protein sequence ID" value="OPUNC10G14830.1"/>
    <property type="gene ID" value="OPUNC10G14830"/>
</dbReference>
<keyword evidence="6" id="KW-0408">Iron</keyword>
<dbReference type="SUPFAM" id="SSF48264">
    <property type="entry name" value="Cytochrome P450"/>
    <property type="match status" value="3"/>
</dbReference>
<keyword evidence="3" id="KW-0479">Metal-binding</keyword>
<keyword evidence="7" id="KW-0472">Membrane</keyword>
<evidence type="ECO:0000313" key="8">
    <source>
        <dbReference type="EnsemblPlants" id="OPUNC10G14830.1"/>
    </source>
</evidence>
<dbReference type="GO" id="GO:0004497">
    <property type="term" value="F:monooxygenase activity"/>
    <property type="evidence" value="ECO:0007669"/>
    <property type="project" value="InterPro"/>
</dbReference>
<accession>A0A0E0M9Z6</accession>
<keyword evidence="9" id="KW-1185">Reference proteome</keyword>
<dbReference type="PRINTS" id="PR00463">
    <property type="entry name" value="EP450I"/>
</dbReference>
<dbReference type="PRINTS" id="PR00385">
    <property type="entry name" value="P450"/>
</dbReference>
<feature type="transmembrane region" description="Helical" evidence="7">
    <location>
        <begin position="465"/>
        <end position="483"/>
    </location>
</feature>
<dbReference type="InterPro" id="IPR036396">
    <property type="entry name" value="Cyt_P450_sf"/>
</dbReference>
<evidence type="ECO:0000256" key="7">
    <source>
        <dbReference type="SAM" id="Phobius"/>
    </source>
</evidence>
<dbReference type="eggNOG" id="KOG0157">
    <property type="taxonomic scope" value="Eukaryota"/>
</dbReference>
<feature type="transmembrane region" description="Helical" evidence="7">
    <location>
        <begin position="516"/>
        <end position="539"/>
    </location>
</feature>
<keyword evidence="2 7" id="KW-0812">Transmembrane</keyword>
<organism evidence="8">
    <name type="scientific">Oryza punctata</name>
    <name type="common">Red rice</name>
    <dbReference type="NCBI Taxonomy" id="4537"/>
    <lineage>
        <taxon>Eukaryota</taxon>
        <taxon>Viridiplantae</taxon>
        <taxon>Streptophyta</taxon>
        <taxon>Embryophyta</taxon>
        <taxon>Tracheophyta</taxon>
        <taxon>Spermatophyta</taxon>
        <taxon>Magnoliopsida</taxon>
        <taxon>Liliopsida</taxon>
        <taxon>Poales</taxon>
        <taxon>Poaceae</taxon>
        <taxon>BOP clade</taxon>
        <taxon>Oryzoideae</taxon>
        <taxon>Oryzeae</taxon>
        <taxon>Oryzinae</taxon>
        <taxon>Oryza</taxon>
    </lineage>
</organism>
<evidence type="ECO:0000256" key="5">
    <source>
        <dbReference type="ARBA" id="ARBA00023002"/>
    </source>
</evidence>
<keyword evidence="5" id="KW-0560">Oxidoreductase</keyword>
<dbReference type="STRING" id="4537.A0A0E0M9Z6"/>
<dbReference type="InterPro" id="IPR002401">
    <property type="entry name" value="Cyt_P450_E_grp-I"/>
</dbReference>
<sequence>MDGDSSHSPALTVAGAVALVAFCSYYLAVTRAGSKARRQRRRHPPVVGTVFHQLYHVRRLHDYYTALCREQTTFRLLATPGRRKIYTCDPAVVEHILRTNFPNYGKGPLNSEILRDLFGEGIFAVDGEKWRTQRKIASYDFTTRALRDFSNDVFKRNAAKLAGVVSSHAASNQCMNFKGLLTRATMDSIFTIAFGTDLNTMDGSGEGHRFAKAFDDAGEYLLLRYLNPFWKVARLLNVGAEATLKKRIKVVDEFVYKLIRARSDELSNTKAQDHRSRDDLLSRFIQATTNDSGTVDYKYLRDIVLNIVIAAKDSTSGSLAWFLYMTCKRPEVQEKIFDEVMEATNAGDTASINEFLQSLTDQALNKMHYLHAALTETLRLYPSVPLENKQCFSDDVLPNGFSISKGDAVFYMPYAMGRMEFLWGKDAEAFRPERWLDENGIFQPESPFKFTAFQAGPRICIGKDFAYRQMKIFAAVLIRFFVFKLRNDKDSVTYRTAITLAIDQAMGDEGGGDSSYSAAAVMAAASLALVVAICSYLAVARRDGGKQRRRRRRPPVAGTVFHQLYQVRRVHDYHTALSREHMTFRLLVPASRGQIYTCDPAVVEHILRTNFANYGKGEFNYENMSDLFGDGIFTVDGDKWKQQRKIASYDFSTRALRDFSGAVFKRNAAKLAGVVSSYAASNQSMDFQGLLMRATMDSIFTIAFGQDLNTLDGSGEGRRFAAAFDDASEFTMLRYLNPFWKLARLLNIGAEAMLKERIKIVDGFVYKLIRDRSDELSNTKEHDHLSRDDLLSRFIQATTNDSGTVDYKYLRDIILNIVIAGKDTTAGSLAWFLYMVCKHPEVQEKICREAMEATNAGEAASIDEFSQSLTDEALNKMHYLHAALTETLRLYPAVPLDNKQCFSDDVLPNGFNVSKGDIVFYIPYAMGRMESLWGKDAEAFQPERWLDENGVFQQESPFKFTAFQAGPRICLGKDFAYRQMKIFVAVLLRFFVFKLRDEKEIISYRTMITLSVNQAMGAEGGWDSSSYSTAAVMSASGLALVAMIFSYLAVTASNKQKRRRPPVVGTVFHQLYHVRRIHDYHTALSREHTTFRMLVPAGGRQIYTSDPAVVEHILKTNFANYGKGPVNHGNMRDLIGDGIFAVDGGNRGRSPATTFSRRVLRDFSSAVFKKNAAKLAGIVSTYAASNQSMDFQGLMLRATMDSIFTIAFGTDLNMLDGSGEGSRFATAFDDANEFTMLRYISPFWKLAKLLNVCAEAMLKESVNVVDEFGSRQDILSRFLQATTKDSGTVDYKYLRDIILNIVIAGKDTTAGALAWFLYMVCKHPELQEKICREAIEATNTGEATSVDEFLQSLTDQALNNMQYLHAALTETLRLHPSVPMENKQCFSDDVLPNGYNVGKGDIVFFIPYAMGRMENLWGKDAEAFRPERWLDENNIFQQESPFKFTAFQAGPRICLGKEFAYRQMKIFPAVLLRFFVLKLHDETEIVSYRTTLTLSIDQAPYNLALNLGTSAPGQQALNAMPSWMGRRVGRMSWRTSATRLGAEMTNSSAGLFGVEVGNLASFPMEMCSVGHFSANTFGAEFANLSTVRFDAEPWLRY</sequence>
<dbReference type="GO" id="GO:0020037">
    <property type="term" value="F:heme binding"/>
    <property type="evidence" value="ECO:0007669"/>
    <property type="project" value="InterPro"/>
</dbReference>
<evidence type="ECO:0000256" key="2">
    <source>
        <dbReference type="ARBA" id="ARBA00022692"/>
    </source>
</evidence>
<comment type="similarity">
    <text evidence="1">Belongs to the cytochrome P450 family.</text>
</comment>
<dbReference type="Gramene" id="OPUNC10G14830.1">
    <property type="protein sequence ID" value="OPUNC10G14830.1"/>
    <property type="gene ID" value="OPUNC10G14830"/>
</dbReference>
<name>A0A0E0M9Z6_ORYPU</name>
<dbReference type="Pfam" id="PF00067">
    <property type="entry name" value="p450"/>
    <property type="match status" value="3"/>
</dbReference>